<accession>A0AAV9BA47</accession>
<keyword evidence="3" id="KW-1185">Reference proteome</keyword>
<comment type="caution">
    <text evidence="2">The sequence shown here is derived from an EMBL/GenBank/DDBJ whole genome shotgun (WGS) entry which is preliminary data.</text>
</comment>
<reference evidence="2" key="1">
    <citation type="journal article" date="2023" name="Nat. Commun.">
        <title>Diploid and tetraploid genomes of Acorus and the evolution of monocots.</title>
        <authorList>
            <person name="Ma L."/>
            <person name="Liu K.W."/>
            <person name="Li Z."/>
            <person name="Hsiao Y.Y."/>
            <person name="Qi Y."/>
            <person name="Fu T."/>
            <person name="Tang G.D."/>
            <person name="Zhang D."/>
            <person name="Sun W.H."/>
            <person name="Liu D.K."/>
            <person name="Li Y."/>
            <person name="Chen G.Z."/>
            <person name="Liu X.D."/>
            <person name="Liao X.Y."/>
            <person name="Jiang Y.T."/>
            <person name="Yu X."/>
            <person name="Hao Y."/>
            <person name="Huang J."/>
            <person name="Zhao X.W."/>
            <person name="Ke S."/>
            <person name="Chen Y.Y."/>
            <person name="Wu W.L."/>
            <person name="Hsu J.L."/>
            <person name="Lin Y.F."/>
            <person name="Huang M.D."/>
            <person name="Li C.Y."/>
            <person name="Huang L."/>
            <person name="Wang Z.W."/>
            <person name="Zhao X."/>
            <person name="Zhong W.Y."/>
            <person name="Peng D.H."/>
            <person name="Ahmad S."/>
            <person name="Lan S."/>
            <person name="Zhang J.S."/>
            <person name="Tsai W.C."/>
            <person name="Van de Peer Y."/>
            <person name="Liu Z.J."/>
        </authorList>
    </citation>
    <scope>NUCLEOTIDE SEQUENCE</scope>
    <source>
        <strain evidence="2">SCP</strain>
    </source>
</reference>
<evidence type="ECO:0000313" key="3">
    <source>
        <dbReference type="Proteomes" id="UP001179952"/>
    </source>
</evidence>
<reference evidence="2" key="2">
    <citation type="submission" date="2023-06" db="EMBL/GenBank/DDBJ databases">
        <authorList>
            <person name="Ma L."/>
            <person name="Liu K.-W."/>
            <person name="Li Z."/>
            <person name="Hsiao Y.-Y."/>
            <person name="Qi Y."/>
            <person name="Fu T."/>
            <person name="Tang G."/>
            <person name="Zhang D."/>
            <person name="Sun W.-H."/>
            <person name="Liu D.-K."/>
            <person name="Li Y."/>
            <person name="Chen G.-Z."/>
            <person name="Liu X.-D."/>
            <person name="Liao X.-Y."/>
            <person name="Jiang Y.-T."/>
            <person name="Yu X."/>
            <person name="Hao Y."/>
            <person name="Huang J."/>
            <person name="Zhao X.-W."/>
            <person name="Ke S."/>
            <person name="Chen Y.-Y."/>
            <person name="Wu W.-L."/>
            <person name="Hsu J.-L."/>
            <person name="Lin Y.-F."/>
            <person name="Huang M.-D."/>
            <person name="Li C.-Y."/>
            <person name="Huang L."/>
            <person name="Wang Z.-W."/>
            <person name="Zhao X."/>
            <person name="Zhong W.-Y."/>
            <person name="Peng D.-H."/>
            <person name="Ahmad S."/>
            <person name="Lan S."/>
            <person name="Zhang J.-S."/>
            <person name="Tsai W.-C."/>
            <person name="Van De Peer Y."/>
            <person name="Liu Z.-J."/>
        </authorList>
    </citation>
    <scope>NUCLEOTIDE SEQUENCE</scope>
    <source>
        <strain evidence="2">SCP</strain>
        <tissue evidence="2">Leaves</tissue>
    </source>
</reference>
<organism evidence="2 3">
    <name type="scientific">Acorus gramineus</name>
    <name type="common">Dwarf sweet flag</name>
    <dbReference type="NCBI Taxonomy" id="55184"/>
    <lineage>
        <taxon>Eukaryota</taxon>
        <taxon>Viridiplantae</taxon>
        <taxon>Streptophyta</taxon>
        <taxon>Embryophyta</taxon>
        <taxon>Tracheophyta</taxon>
        <taxon>Spermatophyta</taxon>
        <taxon>Magnoliopsida</taxon>
        <taxon>Liliopsida</taxon>
        <taxon>Acoraceae</taxon>
        <taxon>Acorus</taxon>
    </lineage>
</organism>
<proteinExistence type="predicted"/>
<dbReference type="AlphaFoldDB" id="A0AAV9BA47"/>
<dbReference type="Proteomes" id="UP001179952">
    <property type="component" value="Unassembled WGS sequence"/>
</dbReference>
<protein>
    <submittedName>
        <fullName evidence="2">Uncharacterized protein</fullName>
    </submittedName>
</protein>
<evidence type="ECO:0000256" key="1">
    <source>
        <dbReference type="SAM" id="MobiDB-lite"/>
    </source>
</evidence>
<evidence type="ECO:0000313" key="2">
    <source>
        <dbReference type="EMBL" id="KAK1272977.1"/>
    </source>
</evidence>
<feature type="region of interest" description="Disordered" evidence="1">
    <location>
        <begin position="127"/>
        <end position="149"/>
    </location>
</feature>
<sequence length="149" mass="16039">MNATSPTLTRAPSPAFPYSSLTVRLTSARRIPLSASKLAPFSSSRVHSLRRGSQWGASTPPHATSSPPLDTTSAATGTSRLAKVASWSWRTSFATEAEVTTTHCLLPRRRPNMGPYWRASSAKWRWTSGRRKGRLPSRGRPLGPGGGPG</sequence>
<dbReference type="EMBL" id="JAUJYN010000004">
    <property type="protein sequence ID" value="KAK1272977.1"/>
    <property type="molecule type" value="Genomic_DNA"/>
</dbReference>
<feature type="compositionally biased region" description="Basic residues" evidence="1">
    <location>
        <begin position="128"/>
        <end position="137"/>
    </location>
</feature>
<feature type="compositionally biased region" description="Low complexity" evidence="1">
    <location>
        <begin position="57"/>
        <end position="68"/>
    </location>
</feature>
<name>A0AAV9BA47_ACOGR</name>
<gene>
    <name evidence="2" type="ORF">QJS04_geneDACA012336</name>
</gene>
<feature type="region of interest" description="Disordered" evidence="1">
    <location>
        <begin position="42"/>
        <end position="77"/>
    </location>
</feature>